<keyword evidence="2" id="KW-1185">Reference proteome</keyword>
<dbReference type="InParanoid" id="A0A165B907"/>
<dbReference type="Proteomes" id="UP000077266">
    <property type="component" value="Unassembled WGS sequence"/>
</dbReference>
<accession>A0A165B907</accession>
<dbReference type="EMBL" id="KV426522">
    <property type="protein sequence ID" value="KZV80100.1"/>
    <property type="molecule type" value="Genomic_DNA"/>
</dbReference>
<evidence type="ECO:0000313" key="2">
    <source>
        <dbReference type="Proteomes" id="UP000077266"/>
    </source>
</evidence>
<dbReference type="AlphaFoldDB" id="A0A165B907"/>
<gene>
    <name evidence="1" type="ORF">EXIGLDRAFT_781422</name>
</gene>
<protein>
    <submittedName>
        <fullName evidence="1">Uncharacterized protein</fullName>
    </submittedName>
</protein>
<sequence>MTVLSWKDTAMGQKVIAGLASEKAFAEVLPDEFAMQLRQITASVERLSETAAVVAQVPSELNLATANLVGRASAHLMSVYYPTHQEVPRVSAYWGQASYGDMTRP</sequence>
<evidence type="ECO:0000313" key="1">
    <source>
        <dbReference type="EMBL" id="KZV80100.1"/>
    </source>
</evidence>
<name>A0A165B907_EXIGL</name>
<organism evidence="1 2">
    <name type="scientific">Exidia glandulosa HHB12029</name>
    <dbReference type="NCBI Taxonomy" id="1314781"/>
    <lineage>
        <taxon>Eukaryota</taxon>
        <taxon>Fungi</taxon>
        <taxon>Dikarya</taxon>
        <taxon>Basidiomycota</taxon>
        <taxon>Agaricomycotina</taxon>
        <taxon>Agaricomycetes</taxon>
        <taxon>Auriculariales</taxon>
        <taxon>Exidiaceae</taxon>
        <taxon>Exidia</taxon>
    </lineage>
</organism>
<reference evidence="1 2" key="1">
    <citation type="journal article" date="2016" name="Mol. Biol. Evol.">
        <title>Comparative Genomics of Early-Diverging Mushroom-Forming Fungi Provides Insights into the Origins of Lignocellulose Decay Capabilities.</title>
        <authorList>
            <person name="Nagy L.G."/>
            <person name="Riley R."/>
            <person name="Tritt A."/>
            <person name="Adam C."/>
            <person name="Daum C."/>
            <person name="Floudas D."/>
            <person name="Sun H."/>
            <person name="Yadav J.S."/>
            <person name="Pangilinan J."/>
            <person name="Larsson K.H."/>
            <person name="Matsuura K."/>
            <person name="Barry K."/>
            <person name="Labutti K."/>
            <person name="Kuo R."/>
            <person name="Ohm R.A."/>
            <person name="Bhattacharya S.S."/>
            <person name="Shirouzu T."/>
            <person name="Yoshinaga Y."/>
            <person name="Martin F.M."/>
            <person name="Grigoriev I.V."/>
            <person name="Hibbett D.S."/>
        </authorList>
    </citation>
    <scope>NUCLEOTIDE SEQUENCE [LARGE SCALE GENOMIC DNA]</scope>
    <source>
        <strain evidence="1 2">HHB12029</strain>
    </source>
</reference>
<proteinExistence type="predicted"/>